<dbReference type="Proteomes" id="UP001168146">
    <property type="component" value="Unassembled WGS sequence"/>
</dbReference>
<feature type="region of interest" description="Disordered" evidence="1">
    <location>
        <begin position="1"/>
        <end position="110"/>
    </location>
</feature>
<evidence type="ECO:0000313" key="2">
    <source>
        <dbReference type="EMBL" id="KAK0306905.1"/>
    </source>
</evidence>
<feature type="compositionally biased region" description="Basic and acidic residues" evidence="1">
    <location>
        <begin position="39"/>
        <end position="69"/>
    </location>
</feature>
<comment type="caution">
    <text evidence="2">The sequence shown here is derived from an EMBL/GenBank/DDBJ whole genome shotgun (WGS) entry which is preliminary data.</text>
</comment>
<reference evidence="2" key="1">
    <citation type="submission" date="2021-12" db="EMBL/GenBank/DDBJ databases">
        <title>Black yeast isolated from Biological Soil Crust.</title>
        <authorList>
            <person name="Kurbessoian T."/>
        </authorList>
    </citation>
    <scope>NUCLEOTIDE SEQUENCE</scope>
    <source>
        <strain evidence="2">CCFEE 5208</strain>
    </source>
</reference>
<gene>
    <name evidence="2" type="ORF">LTR82_016232</name>
</gene>
<dbReference type="EMBL" id="JASUXU010000100">
    <property type="protein sequence ID" value="KAK0306905.1"/>
    <property type="molecule type" value="Genomic_DNA"/>
</dbReference>
<accession>A0AAN6FAC6</accession>
<protein>
    <submittedName>
        <fullName evidence="2">Uncharacterized protein</fullName>
    </submittedName>
</protein>
<proteinExistence type="predicted"/>
<evidence type="ECO:0000256" key="1">
    <source>
        <dbReference type="SAM" id="MobiDB-lite"/>
    </source>
</evidence>
<evidence type="ECO:0000313" key="3">
    <source>
        <dbReference type="Proteomes" id="UP001168146"/>
    </source>
</evidence>
<sequence>MAPPVERSYIDNKSLKQIAKETQSAAPSQLGDPVSLKAETSDSRPTEHDKPNDQTKHKSLKESMQESLKHNPTALGDPVSLKAETSDTEPTMDDRGARGTLKTGQPKSKI</sequence>
<name>A0AAN6FAC6_9PEZI</name>
<organism evidence="2 3">
    <name type="scientific">Friedmanniomyces endolithicus</name>
    <dbReference type="NCBI Taxonomy" id="329885"/>
    <lineage>
        <taxon>Eukaryota</taxon>
        <taxon>Fungi</taxon>
        <taxon>Dikarya</taxon>
        <taxon>Ascomycota</taxon>
        <taxon>Pezizomycotina</taxon>
        <taxon>Dothideomycetes</taxon>
        <taxon>Dothideomycetidae</taxon>
        <taxon>Mycosphaerellales</taxon>
        <taxon>Teratosphaeriaceae</taxon>
        <taxon>Friedmanniomyces</taxon>
    </lineage>
</organism>
<dbReference type="AlphaFoldDB" id="A0AAN6FAC6"/>